<gene>
    <name evidence="3" type="ORF">I553_4022</name>
</gene>
<dbReference type="GO" id="GO:0000287">
    <property type="term" value="F:magnesium ion binding"/>
    <property type="evidence" value="ECO:0007669"/>
    <property type="project" value="InterPro"/>
</dbReference>
<dbReference type="InterPro" id="IPR002882">
    <property type="entry name" value="CofD"/>
</dbReference>
<dbReference type="InterPro" id="IPR038136">
    <property type="entry name" value="CofD-like_dom_sf"/>
</dbReference>
<evidence type="ECO:0000256" key="2">
    <source>
        <dbReference type="ARBA" id="ARBA00022842"/>
    </source>
</evidence>
<evidence type="ECO:0000313" key="3">
    <source>
        <dbReference type="EMBL" id="EUA66066.1"/>
    </source>
</evidence>
<dbReference type="Pfam" id="PF01933">
    <property type="entry name" value="CofD"/>
    <property type="match status" value="1"/>
</dbReference>
<keyword evidence="1" id="KW-0808">Transferase</keyword>
<dbReference type="InterPro" id="IPR010115">
    <property type="entry name" value="FbiA/CofD"/>
</dbReference>
<reference evidence="3" key="1">
    <citation type="submission" date="2014-01" db="EMBL/GenBank/DDBJ databases">
        <authorList>
            <person name="Brown-Elliot B."/>
            <person name="Wallace R."/>
            <person name="Lenaerts A."/>
            <person name="Ordway D."/>
            <person name="DeGroote M.A."/>
            <person name="Parker T."/>
            <person name="Sizemore C."/>
            <person name="Tallon L.J."/>
            <person name="Sadzewicz L.K."/>
            <person name="Sengamalay N."/>
            <person name="Fraser C.M."/>
            <person name="Hine E."/>
            <person name="Shefchek K.A."/>
            <person name="Das S.P."/>
            <person name="Tettelin H."/>
        </authorList>
    </citation>
    <scope>NUCLEOTIDE SEQUENCE [LARGE SCALE GENOMIC DNA]</scope>
    <source>
        <strain evidence="3">4042</strain>
    </source>
</reference>
<dbReference type="GO" id="GO:0043743">
    <property type="term" value="F:LPPG:FO 2-phospho-L-lactate transferase activity"/>
    <property type="evidence" value="ECO:0007669"/>
    <property type="project" value="InterPro"/>
</dbReference>
<organism evidence="3">
    <name type="scientific">Mycobacterium xenopi 4042</name>
    <dbReference type="NCBI Taxonomy" id="1299334"/>
    <lineage>
        <taxon>Bacteria</taxon>
        <taxon>Bacillati</taxon>
        <taxon>Actinomycetota</taxon>
        <taxon>Actinomycetes</taxon>
        <taxon>Mycobacteriales</taxon>
        <taxon>Mycobacteriaceae</taxon>
        <taxon>Mycobacterium</taxon>
    </lineage>
</organism>
<feature type="non-terminal residue" evidence="3">
    <location>
        <position position="65"/>
    </location>
</feature>
<dbReference type="PANTHER" id="PTHR43007">
    <property type="entry name" value="2-PHOSPHO-L-LACTATE TRANSFERASE"/>
    <property type="match status" value="1"/>
</dbReference>
<proteinExistence type="predicted"/>
<evidence type="ECO:0000256" key="1">
    <source>
        <dbReference type="ARBA" id="ARBA00022679"/>
    </source>
</evidence>
<name>X8DDB1_MYCXE</name>
<dbReference type="EMBL" id="JAOB01000019">
    <property type="protein sequence ID" value="EUA66066.1"/>
    <property type="molecule type" value="Genomic_DNA"/>
</dbReference>
<dbReference type="AlphaFoldDB" id="X8DDB1"/>
<keyword evidence="2" id="KW-0460">Magnesium</keyword>
<dbReference type="SUPFAM" id="SSF142338">
    <property type="entry name" value="CofD-like"/>
    <property type="match status" value="1"/>
</dbReference>
<protein>
    <submittedName>
        <fullName evidence="3">Uncharacterized protein</fullName>
    </submittedName>
</protein>
<sequence>MKITVLVGGVAARFLLGVQHLLGLGQFASDHGRRARLTAVVNIGDDAWIHGLRVCPDLDTCMYTL</sequence>
<comment type="caution">
    <text evidence="3">The sequence shown here is derived from an EMBL/GenBank/DDBJ whole genome shotgun (WGS) entry which is preliminary data.</text>
</comment>
<dbReference type="Gene3D" id="3.40.50.10680">
    <property type="entry name" value="CofD-like domains"/>
    <property type="match status" value="1"/>
</dbReference>
<dbReference type="PANTHER" id="PTHR43007:SF1">
    <property type="entry name" value="2-PHOSPHO-L-LACTATE TRANSFERASE"/>
    <property type="match status" value="1"/>
</dbReference>
<accession>X8DDB1</accession>